<evidence type="ECO:0000256" key="1">
    <source>
        <dbReference type="PROSITE-ProRule" id="PRU00221"/>
    </source>
</evidence>
<dbReference type="InterPro" id="IPR015943">
    <property type="entry name" value="WD40/YVTN_repeat-like_dom_sf"/>
</dbReference>
<proteinExistence type="predicted"/>
<protein>
    <submittedName>
        <fullName evidence="4">WD40 repeat-like protein</fullName>
    </submittedName>
</protein>
<gene>
    <name evidence="4" type="ORF">E3Q22_01371</name>
</gene>
<organism evidence="4 5">
    <name type="scientific">Wallemia mellicola</name>
    <dbReference type="NCBI Taxonomy" id="1708541"/>
    <lineage>
        <taxon>Eukaryota</taxon>
        <taxon>Fungi</taxon>
        <taxon>Dikarya</taxon>
        <taxon>Basidiomycota</taxon>
        <taxon>Wallemiomycotina</taxon>
        <taxon>Wallemiomycetes</taxon>
        <taxon>Wallemiales</taxon>
        <taxon>Wallemiaceae</taxon>
        <taxon>Wallemia</taxon>
    </lineage>
</organism>
<dbReference type="GO" id="GO:0006364">
    <property type="term" value="P:rRNA processing"/>
    <property type="evidence" value="ECO:0007669"/>
    <property type="project" value="InterPro"/>
</dbReference>
<dbReference type="PROSITE" id="PS50082">
    <property type="entry name" value="WD_REPEATS_2"/>
    <property type="match status" value="2"/>
</dbReference>
<dbReference type="Gene3D" id="2.130.10.10">
    <property type="entry name" value="YVTN repeat-like/Quinoprotein amine dehydrogenase"/>
    <property type="match status" value="2"/>
</dbReference>
<dbReference type="Pfam" id="PF25171">
    <property type="entry name" value="Beta-prop_WDR36-Utp21_1st"/>
    <property type="match status" value="1"/>
</dbReference>
<dbReference type="Pfam" id="PF25168">
    <property type="entry name" value="Beta-prop_WDR36-Utp21_2nd"/>
    <property type="match status" value="1"/>
</dbReference>
<dbReference type="Proteomes" id="UP000310685">
    <property type="component" value="Unassembled WGS sequence"/>
</dbReference>
<name>A0A4T0MDE5_9BASI</name>
<sequence length="905" mass="101776">MPTTKRQRVDKAIKPKIFQPFRLLGKISNSKPFNLVTRLTRDANKFNGQIITCLEKSWMMFDLISLRLLFISNDLEFPIESIVNDGNFIYCSSNDSIYKYKRGKLVDQLKSPYKLSKLLLFGSQLLSLKSDGSALLVWDLQSSELLHEIEFGVNFTATDFLHPSTYLNKLLVASKNGQLQLWNIRTRTLIREFNFDSPITTLQQSPAIDIVAVGCENGRTILFDLKSDTELFKVRMDGNVQITSISFRTDGEHIMATAASNGFIAFWDLNQGGNLVNVLRDAHSEPPSKIEFLPNQPILISSSGDNSLKQWLFDSPSSLPRLLKFRAGHTAPPHRINYYGEDGKTILSASKDNSLRYMSVVRDSRSFELSQGSLSRKAAQLALPIAALRLPPITSLSYATQRSKDWDDVLTCHEDSSDAYTWYVQDKKLGAHKLHLDDGIAVSANVSVCGNYGFVGSDMGTVHQFNMQSGIKRRVMTIQNKYQDKDALKISSIVTDALNTTLVCSTADGFLYFFDFHNGALLDSMQLTAGVQQLILQRDNGLMAAICSDNVIRFVDIESRRLVREFKGFTEKISDITFSPDSKWLVASSFDCIIRTYDIPTGSLVDAFRVATIPTSLTFSPTGDFLATTHIDSVGIYLWANKTQLVEVALKPIKFDDVIEVNMPTMQGEVEDEELALMESAPILPTFVESTKEQLESGLVTLSAMPRSRWTTLLNLDTIKERNKPIEAPKAPEKAPFFLPSLSDGLNNNMEVDSKNETHRLTQGSLGIETQLSKILQSEDSNRCEWAYRIHTLLTHLTVEKLFEYLHRISPANNDSDVRSLLPSDLSLFIVALTDRLRQQKDFDTIQANLGLMLRVHADILASDKLLREKLAILSKAQRSECQRIFDMTRYSLGVLSFVRDIPLQ</sequence>
<feature type="domain" description="WDR36/Utp21 C-terminal" evidence="2">
    <location>
        <begin position="693"/>
        <end position="900"/>
    </location>
</feature>
<dbReference type="InterPro" id="IPR036322">
    <property type="entry name" value="WD40_repeat_dom_sf"/>
</dbReference>
<dbReference type="Pfam" id="PF04192">
    <property type="entry name" value="Utp21"/>
    <property type="match status" value="1"/>
</dbReference>
<evidence type="ECO:0000259" key="2">
    <source>
        <dbReference type="Pfam" id="PF04192"/>
    </source>
</evidence>
<dbReference type="PANTHER" id="PTHR22840:SF12">
    <property type="entry name" value="WD REPEAT-CONTAINING PROTEIN 36"/>
    <property type="match status" value="1"/>
</dbReference>
<dbReference type="InterPro" id="IPR001680">
    <property type="entry name" value="WD40_rpt"/>
</dbReference>
<dbReference type="InterPro" id="IPR059157">
    <property type="entry name" value="WDR36-Utp21_N"/>
</dbReference>
<evidence type="ECO:0000313" key="4">
    <source>
        <dbReference type="EMBL" id="TIB81141.1"/>
    </source>
</evidence>
<dbReference type="GO" id="GO:0034388">
    <property type="term" value="C:Pwp2p-containing subcomplex of 90S preribosome"/>
    <property type="evidence" value="ECO:0007669"/>
    <property type="project" value="TreeGrafter"/>
</dbReference>
<dbReference type="SMART" id="SM00320">
    <property type="entry name" value="WD40"/>
    <property type="match status" value="9"/>
</dbReference>
<dbReference type="AlphaFoldDB" id="A0A4T0MDE5"/>
<dbReference type="SUPFAM" id="SSF117289">
    <property type="entry name" value="Nucleoporin domain"/>
    <property type="match status" value="2"/>
</dbReference>
<evidence type="ECO:0000313" key="5">
    <source>
        <dbReference type="Proteomes" id="UP000310685"/>
    </source>
</evidence>
<dbReference type="PANTHER" id="PTHR22840">
    <property type="entry name" value="WD REPEAT-CONTAINING PROTEIN 36"/>
    <property type="match status" value="1"/>
</dbReference>
<comment type="caution">
    <text evidence="4">The sequence shown here is derived from an EMBL/GenBank/DDBJ whole genome shotgun (WGS) entry which is preliminary data.</text>
</comment>
<keyword evidence="1" id="KW-0853">WD repeat</keyword>
<evidence type="ECO:0000259" key="3">
    <source>
        <dbReference type="Pfam" id="PF25171"/>
    </source>
</evidence>
<dbReference type="InterPro" id="IPR007319">
    <property type="entry name" value="WDR36/Utp21_C"/>
</dbReference>
<accession>A0A4T0MDE5</accession>
<dbReference type="SUPFAM" id="SSF50978">
    <property type="entry name" value="WD40 repeat-like"/>
    <property type="match status" value="1"/>
</dbReference>
<dbReference type="GO" id="GO:0032040">
    <property type="term" value="C:small-subunit processome"/>
    <property type="evidence" value="ECO:0007669"/>
    <property type="project" value="InterPro"/>
</dbReference>
<feature type="domain" description="WDR36/Utp21 N-terminal" evidence="3">
    <location>
        <begin position="50"/>
        <end position="314"/>
    </location>
</feature>
<dbReference type="EMBL" id="SPRC01000010">
    <property type="protein sequence ID" value="TIB81141.1"/>
    <property type="molecule type" value="Genomic_DNA"/>
</dbReference>
<feature type="repeat" description="WD" evidence="1">
    <location>
        <begin position="566"/>
        <end position="607"/>
    </location>
</feature>
<feature type="repeat" description="WD" evidence="1">
    <location>
        <begin position="280"/>
        <end position="311"/>
    </location>
</feature>
<reference evidence="4 5" key="1">
    <citation type="submission" date="2019-03" db="EMBL/GenBank/DDBJ databases">
        <title>Sequencing 25 genomes of Wallemia mellicola.</title>
        <authorList>
            <person name="Gostincar C."/>
        </authorList>
    </citation>
    <scope>NUCLEOTIDE SEQUENCE [LARGE SCALE GENOMIC DNA]</scope>
    <source>
        <strain evidence="4 5">EXF-6152</strain>
    </source>
</reference>